<proteinExistence type="predicted"/>
<protein>
    <submittedName>
        <fullName evidence="1">Uncharacterized protein</fullName>
    </submittedName>
</protein>
<reference evidence="1 2" key="1">
    <citation type="submission" date="2020-09" db="EMBL/GenBank/DDBJ databases">
        <title>Isolation and identification of active actinomycetes.</title>
        <authorList>
            <person name="Li X."/>
        </authorList>
    </citation>
    <scope>NUCLEOTIDE SEQUENCE [LARGE SCALE GENOMIC DNA]</scope>
    <source>
        <strain evidence="1 2">NEAU-LLC</strain>
    </source>
</reference>
<organism evidence="1 2">
    <name type="scientific">Microbacterium helvum</name>
    <dbReference type="NCBI Taxonomy" id="2773713"/>
    <lineage>
        <taxon>Bacteria</taxon>
        <taxon>Bacillati</taxon>
        <taxon>Actinomycetota</taxon>
        <taxon>Actinomycetes</taxon>
        <taxon>Micrococcales</taxon>
        <taxon>Microbacteriaceae</taxon>
        <taxon>Microbacterium</taxon>
    </lineage>
</organism>
<evidence type="ECO:0000313" key="1">
    <source>
        <dbReference type="EMBL" id="MBD3943429.1"/>
    </source>
</evidence>
<comment type="caution">
    <text evidence="1">The sequence shown here is derived from an EMBL/GenBank/DDBJ whole genome shotgun (WGS) entry which is preliminary data.</text>
</comment>
<gene>
    <name evidence="1" type="ORF">IF188_17190</name>
</gene>
<dbReference type="EMBL" id="JACXZS010000013">
    <property type="protein sequence ID" value="MBD3943429.1"/>
    <property type="molecule type" value="Genomic_DNA"/>
</dbReference>
<name>A0ABR8NS17_9MICO</name>
<evidence type="ECO:0000313" key="2">
    <source>
        <dbReference type="Proteomes" id="UP000598426"/>
    </source>
</evidence>
<keyword evidence="2" id="KW-1185">Reference proteome</keyword>
<dbReference type="Proteomes" id="UP000598426">
    <property type="component" value="Unassembled WGS sequence"/>
</dbReference>
<dbReference type="RefSeq" id="WP_191173030.1">
    <property type="nucleotide sequence ID" value="NZ_JACXZS010000013.1"/>
</dbReference>
<accession>A0ABR8NS17</accession>
<sequence>MEWTGDTAAGDWLRQDIDQPWRGTMNDIVPRGFEGYARVFHRSTRERPVGRPWPAEPYERHRAEWDAVMHGDIDVEPARWADAAAAFGTTMHAGAQWNRLVRGDFRARGVEPLDGDGWRYSEPREGCLDPESVAALAAVAAEYTTTPDDAYVAVWEGWGGLVGSFGPAPTAALAVSEPQLADNEMEWVSLEEHHRRMLGFAVTDPFNNVFRKPVWRPGRLSDEISRAVMDGARLDLPGRPHVLFRARLDELATPEWATRVPWADQTPEWTASPSWIWPSDHAFAIASEIDWDSTIVAGSNAFVRAVCAHPGLEALPIREGTMLTWDSDDLNR</sequence>